<evidence type="ECO:0000313" key="10">
    <source>
        <dbReference type="EMBL" id="KAK1487852.1"/>
    </source>
</evidence>
<evidence type="ECO:0000256" key="3">
    <source>
        <dbReference type="ARBA" id="ARBA00022448"/>
    </source>
</evidence>
<evidence type="ECO:0000256" key="1">
    <source>
        <dbReference type="ARBA" id="ARBA00004141"/>
    </source>
</evidence>
<keyword evidence="3" id="KW-0813">Transport</keyword>
<feature type="transmembrane region" description="Helical" evidence="9">
    <location>
        <begin position="772"/>
        <end position="794"/>
    </location>
</feature>
<dbReference type="Pfam" id="PF03169">
    <property type="entry name" value="OPT"/>
    <property type="match status" value="1"/>
</dbReference>
<dbReference type="NCBIfam" id="TIGR00728">
    <property type="entry name" value="OPT_sfam"/>
    <property type="match status" value="1"/>
</dbReference>
<feature type="transmembrane region" description="Helical" evidence="9">
    <location>
        <begin position="449"/>
        <end position="470"/>
    </location>
</feature>
<dbReference type="AlphaFoldDB" id="A0AAI9VGQ6"/>
<keyword evidence="4 9" id="KW-0812">Transmembrane</keyword>
<organism evidence="10 11">
    <name type="scientific">Colletotrichum cuscutae</name>
    <dbReference type="NCBI Taxonomy" id="1209917"/>
    <lineage>
        <taxon>Eukaryota</taxon>
        <taxon>Fungi</taxon>
        <taxon>Dikarya</taxon>
        <taxon>Ascomycota</taxon>
        <taxon>Pezizomycotina</taxon>
        <taxon>Sordariomycetes</taxon>
        <taxon>Hypocreomycetidae</taxon>
        <taxon>Glomerellales</taxon>
        <taxon>Glomerellaceae</taxon>
        <taxon>Colletotrichum</taxon>
        <taxon>Colletotrichum acutatum species complex</taxon>
    </lineage>
</organism>
<feature type="transmembrane region" description="Helical" evidence="9">
    <location>
        <begin position="593"/>
        <end position="621"/>
    </location>
</feature>
<feature type="transmembrane region" description="Helical" evidence="9">
    <location>
        <begin position="690"/>
        <end position="708"/>
    </location>
</feature>
<evidence type="ECO:0000256" key="9">
    <source>
        <dbReference type="SAM" id="Phobius"/>
    </source>
</evidence>
<dbReference type="GO" id="GO:0016020">
    <property type="term" value="C:membrane"/>
    <property type="evidence" value="ECO:0007669"/>
    <property type="project" value="UniProtKB-SubCell"/>
</dbReference>
<evidence type="ECO:0000256" key="2">
    <source>
        <dbReference type="ARBA" id="ARBA00008807"/>
    </source>
</evidence>
<feature type="transmembrane region" description="Helical" evidence="9">
    <location>
        <begin position="382"/>
        <end position="400"/>
    </location>
</feature>
<feature type="transmembrane region" description="Helical" evidence="9">
    <location>
        <begin position="883"/>
        <end position="905"/>
    </location>
</feature>
<dbReference type="GO" id="GO:0035673">
    <property type="term" value="F:oligopeptide transmembrane transporter activity"/>
    <property type="evidence" value="ECO:0007669"/>
    <property type="project" value="InterPro"/>
</dbReference>
<dbReference type="InterPro" id="IPR004648">
    <property type="entry name" value="Oligpept_transpt"/>
</dbReference>
<comment type="similarity">
    <text evidence="2">Belongs to the oligopeptide OPT transporter family.</text>
</comment>
<keyword evidence="7 9" id="KW-1133">Transmembrane helix</keyword>
<feature type="transmembrane region" description="Helical" evidence="9">
    <location>
        <begin position="272"/>
        <end position="292"/>
    </location>
</feature>
<feature type="transmembrane region" description="Helical" evidence="9">
    <location>
        <begin position="533"/>
        <end position="551"/>
    </location>
</feature>
<feature type="transmembrane region" description="Helical" evidence="9">
    <location>
        <begin position="917"/>
        <end position="942"/>
    </location>
</feature>
<dbReference type="GO" id="GO:0015031">
    <property type="term" value="P:protein transport"/>
    <property type="evidence" value="ECO:0007669"/>
    <property type="project" value="UniProtKB-KW"/>
</dbReference>
<dbReference type="PANTHER" id="PTHR22601">
    <property type="entry name" value="ISP4 LIKE PROTEIN"/>
    <property type="match status" value="1"/>
</dbReference>
<dbReference type="InterPro" id="IPR004813">
    <property type="entry name" value="OPT"/>
</dbReference>
<keyword evidence="8 9" id="KW-0472">Membrane</keyword>
<comment type="subcellular location">
    <subcellularLocation>
        <location evidence="1">Membrane</location>
        <topology evidence="1">Multi-pass membrane protein</topology>
    </subcellularLocation>
</comment>
<evidence type="ECO:0000256" key="5">
    <source>
        <dbReference type="ARBA" id="ARBA00022856"/>
    </source>
</evidence>
<feature type="transmembrane region" description="Helical" evidence="9">
    <location>
        <begin position="662"/>
        <end position="684"/>
    </location>
</feature>
<feature type="transmembrane region" description="Helical" evidence="9">
    <location>
        <begin position="840"/>
        <end position="859"/>
    </location>
</feature>
<evidence type="ECO:0000313" key="11">
    <source>
        <dbReference type="Proteomes" id="UP001239213"/>
    </source>
</evidence>
<sequence>MVGLSSGNPNASPASWSGGTARRDFVVAVFATGNQWSGGTDQSSFSCISAVHPISSVLCLTEKVDPFDQTAKMLPSRPRLGLPPKIILDTLPPADLFASSRCGSPSCVRSNFTAAQSVMANDEKNDSPVSPIDIGRDQGVLTDEKLAAGAHTEELHRLNSEEEAFESHLNVTEDDLIEAKAVAATLSLEGVRKMMETVLRIHNRDPNFPHSVLMKIHEFLDNQDVFERPEKHEQLIWEMKLEAALITNNSPYAEVRAVVDNKDDPSLPCGTIRAWTIGVFFSVFLAFINQLFSIRQPLISIESNVAQLLAFPLGKAWEKFMPNTIFSVFGYKIPLNPGRFNKKEHMLIAIMANTAKSLPYTQYIVWTQVLPQYFNQPYAKSFAYQILIALSTNFIGYGLAGLTRRFIVYPSYCVWPASLVTIALNSALHNENNIAVPGPFKRLYSMTRYKFFLWSFAAMFVYFWFPNYIFEVLTFFSWMTWISPDNHNLEILTGFRNGLGMFNPWPTFDWNVMLFDSVDPLMVPAFSTFNRTLGMWLLGFVIMGLYYTNAWNTAYLPINSNRVFDHFGNLYNVSRALDDRGMYDHEKYMNYSAAYLAAANTLVYGAFFALYAAAVTHVAIFHRYEIVMGFKNMWASIRRQKKTVAEGEDSGEYKDVHNLSEWWYLGTLIVAAGFGFAGVAAWPTYTTPGVVPYGIFLAVVFVIPIGIIKAMTGIEVTLNVLAEFIGGMWVQGNALAMNFFKSFGYVTCAHAVHFANDLKVAHYLKIPPRQTFACQMVATLISTFVCTGVMNFQINIPNVCTPDAPMRFFCPGPNTFFTAAVLWGTIGPIKVFGHQGQYNYLLLGFPLGIILPVLFYYLIKFYPKNRYLRQFHPVALFYGGINWAPYSFSYAWPAVPIAWLSWIYVRTRYLAFWSKYNFVLSASFSAGIALSGILMLFTVQWLGAEVNWWGTSQIGAGCEGSACTLKSLAEGERFYPWWNPSQVPAP</sequence>
<comment type="caution">
    <text evidence="10">The sequence shown here is derived from an EMBL/GenBank/DDBJ whole genome shotgun (WGS) entry which is preliminary data.</text>
</comment>
<accession>A0AAI9VGQ6</accession>
<evidence type="ECO:0000256" key="8">
    <source>
        <dbReference type="ARBA" id="ARBA00023136"/>
    </source>
</evidence>
<keyword evidence="11" id="KW-1185">Reference proteome</keyword>
<name>A0AAI9VGQ6_9PEZI</name>
<keyword evidence="6" id="KW-0653">Protein transport</keyword>
<feature type="transmembrane region" description="Helical" evidence="9">
    <location>
        <begin position="814"/>
        <end position="833"/>
    </location>
</feature>
<dbReference type="Proteomes" id="UP001239213">
    <property type="component" value="Unassembled WGS sequence"/>
</dbReference>
<dbReference type="NCBIfam" id="TIGR00727">
    <property type="entry name" value="ISP4_OPT"/>
    <property type="match status" value="1"/>
</dbReference>
<gene>
    <name evidence="10" type="ORF">CCUS01_14854</name>
</gene>
<dbReference type="EMBL" id="MPDP01000053">
    <property type="protein sequence ID" value="KAK1487852.1"/>
    <property type="molecule type" value="Genomic_DNA"/>
</dbReference>
<proteinExistence type="inferred from homology"/>
<protein>
    <submittedName>
        <fullName evidence="10">OPT oligopeptide transporter</fullName>
    </submittedName>
</protein>
<evidence type="ECO:0000256" key="4">
    <source>
        <dbReference type="ARBA" id="ARBA00022692"/>
    </source>
</evidence>
<keyword evidence="5" id="KW-0571">Peptide transport</keyword>
<reference evidence="10" key="1">
    <citation type="submission" date="2016-11" db="EMBL/GenBank/DDBJ databases">
        <title>The genome sequence of Colletotrichum cuscutae.</title>
        <authorList>
            <person name="Baroncelli R."/>
        </authorList>
    </citation>
    <scope>NUCLEOTIDE SEQUENCE</scope>
    <source>
        <strain evidence="10">IMI 304802</strain>
    </source>
</reference>
<evidence type="ECO:0000256" key="6">
    <source>
        <dbReference type="ARBA" id="ARBA00022927"/>
    </source>
</evidence>
<evidence type="ECO:0000256" key="7">
    <source>
        <dbReference type="ARBA" id="ARBA00022989"/>
    </source>
</evidence>